<reference evidence="1 2" key="1">
    <citation type="journal article" date="2015" name="Genome Biol.">
        <title>Comparative genomics of Steinernema reveals deeply conserved gene regulatory networks.</title>
        <authorList>
            <person name="Dillman A.R."/>
            <person name="Macchietto M."/>
            <person name="Porter C.F."/>
            <person name="Rogers A."/>
            <person name="Williams B."/>
            <person name="Antoshechkin I."/>
            <person name="Lee M.M."/>
            <person name="Goodwin Z."/>
            <person name="Lu X."/>
            <person name="Lewis E.E."/>
            <person name="Goodrich-Blair H."/>
            <person name="Stock S.P."/>
            <person name="Adams B.J."/>
            <person name="Sternberg P.W."/>
            <person name="Mortazavi A."/>
        </authorList>
    </citation>
    <scope>NUCLEOTIDE SEQUENCE [LARGE SCALE GENOMIC DNA]</scope>
    <source>
        <strain evidence="1 2">ALL</strain>
    </source>
</reference>
<evidence type="ECO:0000313" key="1">
    <source>
        <dbReference type="EMBL" id="TKR95644.1"/>
    </source>
</evidence>
<dbReference type="AlphaFoldDB" id="A0A4U5PHP0"/>
<accession>A0A4U5PHP0</accession>
<protein>
    <submittedName>
        <fullName evidence="1">Uncharacterized protein</fullName>
    </submittedName>
</protein>
<dbReference type="EMBL" id="AZBU02000002">
    <property type="protein sequence ID" value="TKR95644.1"/>
    <property type="molecule type" value="Genomic_DNA"/>
</dbReference>
<keyword evidence="2" id="KW-1185">Reference proteome</keyword>
<comment type="caution">
    <text evidence="1">The sequence shown here is derived from an EMBL/GenBank/DDBJ whole genome shotgun (WGS) entry which is preliminary data.</text>
</comment>
<organism evidence="1 2">
    <name type="scientific">Steinernema carpocapsae</name>
    <name type="common">Entomopathogenic nematode</name>
    <dbReference type="NCBI Taxonomy" id="34508"/>
    <lineage>
        <taxon>Eukaryota</taxon>
        <taxon>Metazoa</taxon>
        <taxon>Ecdysozoa</taxon>
        <taxon>Nematoda</taxon>
        <taxon>Chromadorea</taxon>
        <taxon>Rhabditida</taxon>
        <taxon>Tylenchina</taxon>
        <taxon>Panagrolaimomorpha</taxon>
        <taxon>Strongyloidoidea</taxon>
        <taxon>Steinernematidae</taxon>
        <taxon>Steinernema</taxon>
    </lineage>
</organism>
<reference evidence="1 2" key="2">
    <citation type="journal article" date="2019" name="G3 (Bethesda)">
        <title>Hybrid Assembly of the Genome of the Entomopathogenic Nematode Steinernema carpocapsae Identifies the X-Chromosome.</title>
        <authorList>
            <person name="Serra L."/>
            <person name="Macchietto M."/>
            <person name="Macias-Munoz A."/>
            <person name="McGill C.J."/>
            <person name="Rodriguez I.M."/>
            <person name="Rodriguez B."/>
            <person name="Murad R."/>
            <person name="Mortazavi A."/>
        </authorList>
    </citation>
    <scope>NUCLEOTIDE SEQUENCE [LARGE SCALE GENOMIC DNA]</scope>
    <source>
        <strain evidence="1 2">ALL</strain>
    </source>
</reference>
<evidence type="ECO:0000313" key="2">
    <source>
        <dbReference type="Proteomes" id="UP000298663"/>
    </source>
</evidence>
<dbReference type="Proteomes" id="UP000298663">
    <property type="component" value="Unassembled WGS sequence"/>
</dbReference>
<name>A0A4U5PHP0_STECR</name>
<sequence length="68" mass="7750">MLYRSNVKHCVRSYFSNPTPPLGAFGAETTVKMFKPKPKMLQEISPSLLFPLFERGLLEPTIPATRRL</sequence>
<gene>
    <name evidence="1" type="ORF">L596_009784</name>
</gene>
<proteinExistence type="predicted"/>